<dbReference type="Proteomes" id="UP000274920">
    <property type="component" value="Unassembled WGS sequence"/>
</dbReference>
<dbReference type="SMART" id="SM00530">
    <property type="entry name" value="HTH_XRE"/>
    <property type="match status" value="1"/>
</dbReference>
<protein>
    <submittedName>
        <fullName evidence="3">XRE family transcriptional regulator</fullName>
    </submittedName>
</protein>
<feature type="domain" description="HTH cro/C1-type" evidence="2">
    <location>
        <begin position="10"/>
        <end position="64"/>
    </location>
</feature>
<dbReference type="RefSeq" id="WP_125127269.1">
    <property type="nucleotide sequence ID" value="NZ_CASCYM010000142.1"/>
</dbReference>
<evidence type="ECO:0000259" key="2">
    <source>
        <dbReference type="PROSITE" id="PS50943"/>
    </source>
</evidence>
<evidence type="ECO:0000313" key="4">
    <source>
        <dbReference type="Proteomes" id="UP000274920"/>
    </source>
</evidence>
<keyword evidence="1" id="KW-0238">DNA-binding</keyword>
<evidence type="ECO:0000313" key="3">
    <source>
        <dbReference type="EMBL" id="RRK31636.1"/>
    </source>
</evidence>
<proteinExistence type="predicted"/>
<dbReference type="InterPro" id="IPR001387">
    <property type="entry name" value="Cro/C1-type_HTH"/>
</dbReference>
<keyword evidence="4" id="KW-1185">Reference proteome</keyword>
<sequence>MDYITLGKNVRKYRLIFGFSQEELAGKCDCSNSHIGQIENARGIPSLDMVVRIANSLSVTVDQLLKESYSNPEVVYLRELAERIEKYPVARRIQACEALMAYLDSLEKFSQ</sequence>
<reference evidence="3" key="1">
    <citation type="submission" date="2018-10" db="EMBL/GenBank/DDBJ databases">
        <title>Schaedlerella arabinophila gen. nov. sp. nov., isolated from the mouse intestinal tract and comparative analysis with the genome of the closely related altered Schaedler flora strain ASF502.</title>
        <authorList>
            <person name="Miyake S."/>
            <person name="Soh M."/>
            <person name="Seedorf H."/>
        </authorList>
    </citation>
    <scope>NUCLEOTIDE SEQUENCE [LARGE SCALE GENOMIC DNA]</scope>
    <source>
        <strain evidence="3">DSM 106076</strain>
    </source>
</reference>
<organism evidence="3 4">
    <name type="scientific">Schaedlerella arabinosiphila</name>
    <dbReference type="NCBI Taxonomy" id="2044587"/>
    <lineage>
        <taxon>Bacteria</taxon>
        <taxon>Bacillati</taxon>
        <taxon>Bacillota</taxon>
        <taxon>Clostridia</taxon>
        <taxon>Lachnospirales</taxon>
        <taxon>Lachnospiraceae</taxon>
        <taxon>Schaedlerella</taxon>
    </lineage>
</organism>
<dbReference type="Pfam" id="PF01381">
    <property type="entry name" value="HTH_3"/>
    <property type="match status" value="1"/>
</dbReference>
<gene>
    <name evidence="3" type="ORF">EBB54_09885</name>
</gene>
<dbReference type="AlphaFoldDB" id="A0A3R8KTN9"/>
<dbReference type="GO" id="GO:0003700">
    <property type="term" value="F:DNA-binding transcription factor activity"/>
    <property type="evidence" value="ECO:0007669"/>
    <property type="project" value="TreeGrafter"/>
</dbReference>
<dbReference type="Gene3D" id="1.10.260.40">
    <property type="entry name" value="lambda repressor-like DNA-binding domains"/>
    <property type="match status" value="1"/>
</dbReference>
<dbReference type="PANTHER" id="PTHR46797">
    <property type="entry name" value="HTH-TYPE TRANSCRIPTIONAL REGULATOR"/>
    <property type="match status" value="1"/>
</dbReference>
<dbReference type="PROSITE" id="PS50943">
    <property type="entry name" value="HTH_CROC1"/>
    <property type="match status" value="1"/>
</dbReference>
<dbReference type="GO" id="GO:0005829">
    <property type="term" value="C:cytosol"/>
    <property type="evidence" value="ECO:0007669"/>
    <property type="project" value="TreeGrafter"/>
</dbReference>
<dbReference type="InterPro" id="IPR050807">
    <property type="entry name" value="TransReg_Diox_bact_type"/>
</dbReference>
<dbReference type="GO" id="GO:0003677">
    <property type="term" value="F:DNA binding"/>
    <property type="evidence" value="ECO:0007669"/>
    <property type="project" value="UniProtKB-KW"/>
</dbReference>
<dbReference type="EMBL" id="RHJS01000002">
    <property type="protein sequence ID" value="RRK31636.1"/>
    <property type="molecule type" value="Genomic_DNA"/>
</dbReference>
<dbReference type="InterPro" id="IPR010982">
    <property type="entry name" value="Lambda_DNA-bd_dom_sf"/>
</dbReference>
<dbReference type="PANTHER" id="PTHR46797:SF1">
    <property type="entry name" value="METHYLPHOSPHONATE SYNTHASE"/>
    <property type="match status" value="1"/>
</dbReference>
<comment type="caution">
    <text evidence="3">The sequence shown here is derived from an EMBL/GenBank/DDBJ whole genome shotgun (WGS) entry which is preliminary data.</text>
</comment>
<name>A0A3R8KTN9_9FIRM</name>
<dbReference type="CDD" id="cd00093">
    <property type="entry name" value="HTH_XRE"/>
    <property type="match status" value="1"/>
</dbReference>
<evidence type="ECO:0000256" key="1">
    <source>
        <dbReference type="ARBA" id="ARBA00023125"/>
    </source>
</evidence>
<accession>A0A3R8KTN9</accession>
<dbReference type="SUPFAM" id="SSF47413">
    <property type="entry name" value="lambda repressor-like DNA-binding domains"/>
    <property type="match status" value="1"/>
</dbReference>